<dbReference type="InterPro" id="IPR015915">
    <property type="entry name" value="Kelch-typ_b-propeller"/>
</dbReference>
<sequence length="344" mass="38933">MAIRFNRKVYDKILAELDTISKSLIGNLQSVVSPTSAITNLKTLADRVALAEHLDMVKADTYKPLVPISNINENMFIIAGCKGKVYILYNPYSTSDNITEVFVYDPYLNIIGGLKARSLTPPYSQLPTMGATDSFVFDYGDNIYYKGADSTTSTTNIYKFDTGYETSELFTTLNISISNVRTFNNGTDVYIHYSLDTATRRIYKLNMTTKSFTLVKDIGLVNAYNMTIGHYYNGNIYMVESTTDNKYYALHKYNLSTNTLTKEKTILKTAVSTTMEGIGVGKYIYIFNETMGKMTILNLDTFTTEEHGFEYPIGGNFTPKVCMTRDRIYIYDNPWLGIVYPKLK</sequence>
<name>A0ABY7JRD2_9FIRM</name>
<keyword evidence="2" id="KW-1185">Reference proteome</keyword>
<reference evidence="1" key="1">
    <citation type="submission" date="2022-12" db="EMBL/GenBank/DDBJ databases">
        <title>Peptostreptococcus.</title>
        <authorList>
            <person name="Lee S.H."/>
        </authorList>
    </citation>
    <scope>NUCLEOTIDE SEQUENCE</scope>
    <source>
        <strain evidence="1">CBA3647</strain>
    </source>
</reference>
<protein>
    <recommendedName>
        <fullName evidence="3">DUF5050 domain-containing protein</fullName>
    </recommendedName>
</protein>
<accession>A0ABY7JRD2</accession>
<dbReference type="SUPFAM" id="SSF117281">
    <property type="entry name" value="Kelch motif"/>
    <property type="match status" value="1"/>
</dbReference>
<proteinExistence type="predicted"/>
<dbReference type="EMBL" id="CP114052">
    <property type="protein sequence ID" value="WAW14738.1"/>
    <property type="molecule type" value="Genomic_DNA"/>
</dbReference>
<evidence type="ECO:0000313" key="1">
    <source>
        <dbReference type="EMBL" id="WAW14738.1"/>
    </source>
</evidence>
<evidence type="ECO:0000313" key="2">
    <source>
        <dbReference type="Proteomes" id="UP001164187"/>
    </source>
</evidence>
<dbReference type="Proteomes" id="UP001164187">
    <property type="component" value="Chromosome"/>
</dbReference>
<evidence type="ECO:0008006" key="3">
    <source>
        <dbReference type="Google" id="ProtNLM"/>
    </source>
</evidence>
<gene>
    <name evidence="1" type="ORF">O0R46_09155</name>
</gene>
<dbReference type="Gene3D" id="2.120.10.80">
    <property type="entry name" value="Kelch-type beta propeller"/>
    <property type="match status" value="1"/>
</dbReference>
<organism evidence="1 2">
    <name type="scientific">Peptostreptococcus equinus</name>
    <dbReference type="NCBI Taxonomy" id="3003601"/>
    <lineage>
        <taxon>Bacteria</taxon>
        <taxon>Bacillati</taxon>
        <taxon>Bacillota</taxon>
        <taxon>Clostridia</taxon>
        <taxon>Peptostreptococcales</taxon>
        <taxon>Peptostreptococcaceae</taxon>
        <taxon>Peptostreptococcus</taxon>
    </lineage>
</organism>
<dbReference type="RefSeq" id="WP_269311435.1">
    <property type="nucleotide sequence ID" value="NZ_CP114052.1"/>
</dbReference>